<reference evidence="2 3" key="1">
    <citation type="submission" date="2014-01" db="EMBL/GenBank/DDBJ databases">
        <title>Full genme sequencing of cellulolytic bacterium Gynuella sunshinyii YC6258T gen. nov., sp. nov.</title>
        <authorList>
            <person name="Khan H."/>
            <person name="Chung E.J."/>
            <person name="Chung Y.R."/>
        </authorList>
    </citation>
    <scope>NUCLEOTIDE SEQUENCE [LARGE SCALE GENOMIC DNA]</scope>
    <source>
        <strain evidence="2 3">YC6258</strain>
    </source>
</reference>
<sequence>MSKISGISEIQALLRQQAGRLSESDRLRSGSGAAENSGTSRSRQIDLAQVVEKAYKRAKGDQFSVEDKIRIIIRAILSWEFGNDILDDVQSIELSERILQHIETNAVLKAKICRLFDAV</sequence>
<gene>
    <name evidence="2" type="ORF">YC6258_00681</name>
</gene>
<dbReference type="HOGENOM" id="CLU_2058058_0_0_6"/>
<evidence type="ECO:0000313" key="3">
    <source>
        <dbReference type="Proteomes" id="UP000032266"/>
    </source>
</evidence>
<dbReference type="STRING" id="1445510.YC6258_00681"/>
<accession>A0A0C5VEY9</accession>
<dbReference type="KEGG" id="gsn:YC6258_00681"/>
<dbReference type="AlphaFoldDB" id="A0A0C5VEY9"/>
<evidence type="ECO:0000256" key="1">
    <source>
        <dbReference type="SAM" id="MobiDB-lite"/>
    </source>
</evidence>
<name>A0A0C5VEY9_9GAMM</name>
<evidence type="ECO:0000313" key="2">
    <source>
        <dbReference type="EMBL" id="AJQ92731.1"/>
    </source>
</evidence>
<keyword evidence="3" id="KW-1185">Reference proteome</keyword>
<protein>
    <submittedName>
        <fullName evidence="2">Uncharacterized protein</fullName>
    </submittedName>
</protein>
<dbReference type="Proteomes" id="UP000032266">
    <property type="component" value="Chromosome"/>
</dbReference>
<organism evidence="2 3">
    <name type="scientific">Gynuella sunshinyii YC6258</name>
    <dbReference type="NCBI Taxonomy" id="1445510"/>
    <lineage>
        <taxon>Bacteria</taxon>
        <taxon>Pseudomonadati</taxon>
        <taxon>Pseudomonadota</taxon>
        <taxon>Gammaproteobacteria</taxon>
        <taxon>Oceanospirillales</taxon>
        <taxon>Saccharospirillaceae</taxon>
        <taxon>Gynuella</taxon>
    </lineage>
</organism>
<proteinExistence type="predicted"/>
<dbReference type="RefSeq" id="WP_044615728.1">
    <property type="nucleotide sequence ID" value="NZ_CP007142.1"/>
</dbReference>
<dbReference type="EMBL" id="CP007142">
    <property type="protein sequence ID" value="AJQ92731.1"/>
    <property type="molecule type" value="Genomic_DNA"/>
</dbReference>
<feature type="region of interest" description="Disordered" evidence="1">
    <location>
        <begin position="21"/>
        <end position="41"/>
    </location>
</feature>